<dbReference type="PROSITE" id="PS50297">
    <property type="entry name" value="ANK_REP_REGION"/>
    <property type="match status" value="3"/>
</dbReference>
<dbReference type="AlphaFoldDB" id="A0A6A6GMZ7"/>
<keyword evidence="5" id="KW-1185">Reference proteome</keyword>
<dbReference type="PANTHER" id="PTHR24126:SF14">
    <property type="entry name" value="ANK_REP_REGION DOMAIN-CONTAINING PROTEIN"/>
    <property type="match status" value="1"/>
</dbReference>
<dbReference type="Pfam" id="PF12796">
    <property type="entry name" value="Ank_2"/>
    <property type="match status" value="2"/>
</dbReference>
<evidence type="ECO:0000256" key="1">
    <source>
        <dbReference type="ARBA" id="ARBA00022737"/>
    </source>
</evidence>
<feature type="repeat" description="ANK" evidence="3">
    <location>
        <begin position="223"/>
        <end position="257"/>
    </location>
</feature>
<feature type="repeat" description="ANK" evidence="3">
    <location>
        <begin position="371"/>
        <end position="403"/>
    </location>
</feature>
<dbReference type="PRINTS" id="PR01415">
    <property type="entry name" value="ANKYRIN"/>
</dbReference>
<evidence type="ECO:0000313" key="5">
    <source>
        <dbReference type="Proteomes" id="UP000799538"/>
    </source>
</evidence>
<dbReference type="OrthoDB" id="539213at2759"/>
<dbReference type="InterPro" id="IPR002110">
    <property type="entry name" value="Ankyrin_rpt"/>
</dbReference>
<feature type="repeat" description="ANK" evidence="3">
    <location>
        <begin position="82"/>
        <end position="117"/>
    </location>
</feature>
<sequence length="430" mass="47228">MDGCLDGTCKELMKILISPSRTPHGEQILALLNGPQCTIRDTATGDGPLLMILRDTPCRRIGHSIVSRLVKDGFDPNERNHRGDTPLHRAVRQISDADISVLQALLHAGADIHARDYRGRTPLHYARLGGTTVVEFLISCGADLEAQDRAGETWLMSYISRLYCMSLADVEGAIALGASVDTRDSHGRTILHKLTGVPGLNFQEDTLRAFVRHGASPEAVDFRGNTLLHVAMSKFDLNVRETDILLSWGLDMSSRNVAGRTPLHCLCAWTGVQQNGWDEAVAIVFDKADDLDVQDLQGITPLHLACTCSEVMVERLLRAGSDASILTHQGLTCLHLAARCRQANALGTLLEHQRKVMPSRFAELVNSRDCTGRTPLHHACRSGRVESVTLLLDEGADITARDCKGRTPLWTCSEYDEEQKLWENTTSAAI</sequence>
<organism evidence="4 5">
    <name type="scientific">Elsinoe ampelina</name>
    <dbReference type="NCBI Taxonomy" id="302913"/>
    <lineage>
        <taxon>Eukaryota</taxon>
        <taxon>Fungi</taxon>
        <taxon>Dikarya</taxon>
        <taxon>Ascomycota</taxon>
        <taxon>Pezizomycotina</taxon>
        <taxon>Dothideomycetes</taxon>
        <taxon>Dothideomycetidae</taxon>
        <taxon>Myriangiales</taxon>
        <taxon>Elsinoaceae</taxon>
        <taxon>Elsinoe</taxon>
    </lineage>
</organism>
<evidence type="ECO:0000313" key="4">
    <source>
        <dbReference type="EMBL" id="KAF2226723.1"/>
    </source>
</evidence>
<dbReference type="PANTHER" id="PTHR24126">
    <property type="entry name" value="ANKYRIN REPEAT, PH AND SEC7 DOMAIN CONTAINING PROTEIN SECG-RELATED"/>
    <property type="match status" value="1"/>
</dbReference>
<reference evidence="5" key="1">
    <citation type="journal article" date="2020" name="Stud. Mycol.">
        <title>101 Dothideomycetes genomes: A test case for predicting lifestyles and emergence of pathogens.</title>
        <authorList>
            <person name="Haridas S."/>
            <person name="Albert R."/>
            <person name="Binder M."/>
            <person name="Bloem J."/>
            <person name="LaButti K."/>
            <person name="Salamov A."/>
            <person name="Andreopoulos B."/>
            <person name="Baker S."/>
            <person name="Barry K."/>
            <person name="Bills G."/>
            <person name="Bluhm B."/>
            <person name="Cannon C."/>
            <person name="Castanera R."/>
            <person name="Culley D."/>
            <person name="Daum C."/>
            <person name="Ezra D."/>
            <person name="Gonzalez J."/>
            <person name="Henrissat B."/>
            <person name="Kuo A."/>
            <person name="Liang C."/>
            <person name="Lipzen A."/>
            <person name="Lutzoni F."/>
            <person name="Magnuson J."/>
            <person name="Mondo S."/>
            <person name="Nolan M."/>
            <person name="Ohm R."/>
            <person name="Pangilinan J."/>
            <person name="Park H.-J."/>
            <person name="Ramirez L."/>
            <person name="Alfaro M."/>
            <person name="Sun H."/>
            <person name="Tritt A."/>
            <person name="Yoshinaga Y."/>
            <person name="Zwiers L.-H."/>
            <person name="Turgeon B."/>
            <person name="Goodwin S."/>
            <person name="Spatafora J."/>
            <person name="Crous P."/>
            <person name="Grigoriev I."/>
        </authorList>
    </citation>
    <scope>NUCLEOTIDE SEQUENCE [LARGE SCALE GENOMIC DNA]</scope>
    <source>
        <strain evidence="5">CECT 20119</strain>
    </source>
</reference>
<feature type="repeat" description="ANK" evidence="3">
    <location>
        <begin position="118"/>
        <end position="149"/>
    </location>
</feature>
<keyword evidence="1" id="KW-0677">Repeat</keyword>
<name>A0A6A6GMZ7_9PEZI</name>
<protein>
    <submittedName>
        <fullName evidence="4">Ankyrin repeat-containing domain protein</fullName>
    </submittedName>
</protein>
<dbReference type="EMBL" id="ML992502">
    <property type="protein sequence ID" value="KAF2226723.1"/>
    <property type="molecule type" value="Genomic_DNA"/>
</dbReference>
<dbReference type="PROSITE" id="PS50088">
    <property type="entry name" value="ANK_REPEAT"/>
    <property type="match status" value="4"/>
</dbReference>
<gene>
    <name evidence="4" type="ORF">BDZ85DRAFT_53860</name>
</gene>
<dbReference type="Gene3D" id="1.25.40.20">
    <property type="entry name" value="Ankyrin repeat-containing domain"/>
    <property type="match status" value="2"/>
</dbReference>
<evidence type="ECO:0000256" key="3">
    <source>
        <dbReference type="PROSITE-ProRule" id="PRU00023"/>
    </source>
</evidence>
<dbReference type="SMART" id="SM00248">
    <property type="entry name" value="ANK"/>
    <property type="match status" value="8"/>
</dbReference>
<accession>A0A6A6GMZ7</accession>
<proteinExistence type="predicted"/>
<dbReference type="Proteomes" id="UP000799538">
    <property type="component" value="Unassembled WGS sequence"/>
</dbReference>
<dbReference type="SUPFAM" id="SSF48403">
    <property type="entry name" value="Ankyrin repeat"/>
    <property type="match status" value="1"/>
</dbReference>
<evidence type="ECO:0000256" key="2">
    <source>
        <dbReference type="ARBA" id="ARBA00023043"/>
    </source>
</evidence>
<keyword evidence="2 3" id="KW-0040">ANK repeat</keyword>
<dbReference type="InterPro" id="IPR036770">
    <property type="entry name" value="Ankyrin_rpt-contain_sf"/>
</dbReference>